<evidence type="ECO:0000256" key="5">
    <source>
        <dbReference type="ARBA" id="ARBA00022927"/>
    </source>
</evidence>
<evidence type="ECO:0000256" key="6">
    <source>
        <dbReference type="ARBA" id="ARBA00022989"/>
    </source>
</evidence>
<feature type="transmembrane region" description="Helical" evidence="9">
    <location>
        <begin position="447"/>
        <end position="467"/>
    </location>
</feature>
<dbReference type="InterPro" id="IPR005791">
    <property type="entry name" value="SecD"/>
</dbReference>
<accession>A0A1H6FTV5</accession>
<protein>
    <recommendedName>
        <fullName evidence="9 10">Multifunctional fusion protein</fullName>
    </recommendedName>
    <domain>
        <recommendedName>
            <fullName evidence="9">Protein translocase subunit SecD</fullName>
        </recommendedName>
    </domain>
    <domain>
        <recommendedName>
            <fullName evidence="10">Protein-export membrane protein SecF</fullName>
        </recommendedName>
    </domain>
</protein>
<dbReference type="Pfam" id="PF07549">
    <property type="entry name" value="Sec_GG"/>
    <property type="match status" value="2"/>
</dbReference>
<dbReference type="Pfam" id="PF21760">
    <property type="entry name" value="SecD_1st"/>
    <property type="match status" value="1"/>
</dbReference>
<feature type="domain" description="Protein export membrane protein SecD/SecF C-terminal" evidence="12">
    <location>
        <begin position="405"/>
        <end position="576"/>
    </location>
</feature>
<keyword evidence="16" id="KW-1185">Reference proteome</keyword>
<dbReference type="Gene3D" id="1.20.1640.10">
    <property type="entry name" value="Multidrug efflux transporter AcrB transmembrane domain"/>
    <property type="match status" value="2"/>
</dbReference>
<comment type="subcellular location">
    <subcellularLocation>
        <location evidence="1 9">Cell membrane</location>
        <topology evidence="1 9">Multi-pass membrane protein</topology>
    </subcellularLocation>
</comment>
<comment type="similarity">
    <text evidence="9">Belongs to the SecD/SecF family. SecD subfamily.</text>
</comment>
<feature type="compositionally biased region" description="Low complexity" evidence="11">
    <location>
        <begin position="945"/>
        <end position="971"/>
    </location>
</feature>
<dbReference type="InterPro" id="IPR022646">
    <property type="entry name" value="SecD/SecF_CS"/>
</dbReference>
<dbReference type="RefSeq" id="WP_093117916.1">
    <property type="nucleotide sequence ID" value="NZ_FNWJ01000002.1"/>
</dbReference>
<evidence type="ECO:0000256" key="3">
    <source>
        <dbReference type="ARBA" id="ARBA00022475"/>
    </source>
</evidence>
<comment type="similarity">
    <text evidence="10">Belongs to the SecD/SecF family. SecF subfamily.</text>
</comment>
<keyword evidence="3 9" id="KW-1003">Cell membrane</keyword>
<dbReference type="PANTHER" id="PTHR30081">
    <property type="entry name" value="PROTEIN-EXPORT MEMBRANE PROTEIN SEC"/>
    <property type="match status" value="1"/>
</dbReference>
<feature type="domain" description="SecDF P1 head subdomain" evidence="14">
    <location>
        <begin position="277"/>
        <end position="404"/>
    </location>
</feature>
<feature type="transmembrane region" description="Helical" evidence="9">
    <location>
        <begin position="521"/>
        <end position="543"/>
    </location>
</feature>
<dbReference type="GO" id="GO:0005886">
    <property type="term" value="C:plasma membrane"/>
    <property type="evidence" value="ECO:0007669"/>
    <property type="project" value="UniProtKB-SubCell"/>
</dbReference>
<dbReference type="InterPro" id="IPR022813">
    <property type="entry name" value="SecD/SecF_arch_bac"/>
</dbReference>
<evidence type="ECO:0000259" key="12">
    <source>
        <dbReference type="Pfam" id="PF02355"/>
    </source>
</evidence>
<dbReference type="InterPro" id="IPR022645">
    <property type="entry name" value="SecD/SecF_bac"/>
</dbReference>
<feature type="transmembrane region" description="Helical" evidence="9">
    <location>
        <begin position="726"/>
        <end position="744"/>
    </location>
</feature>
<keyword evidence="4 9" id="KW-0812">Transmembrane</keyword>
<feature type="transmembrane region" description="Helical" evidence="9">
    <location>
        <begin position="751"/>
        <end position="772"/>
    </location>
</feature>
<keyword evidence="2 9" id="KW-0813">Transport</keyword>
<name>A0A1H6FTV5_THEAL</name>
<dbReference type="PRINTS" id="PR01755">
    <property type="entry name" value="SECFTRNLCASE"/>
</dbReference>
<feature type="region of interest" description="Disordered" evidence="11">
    <location>
        <begin position="151"/>
        <end position="171"/>
    </location>
</feature>
<keyword evidence="5 9" id="KW-0653">Protein transport</keyword>
<feature type="transmembrane region" description="Helical" evidence="9">
    <location>
        <begin position="854"/>
        <end position="880"/>
    </location>
</feature>
<evidence type="ECO:0000256" key="1">
    <source>
        <dbReference type="ARBA" id="ARBA00004651"/>
    </source>
</evidence>
<feature type="domain" description="Protein translocase subunit SecDF P1" evidence="13">
    <location>
        <begin position="65"/>
        <end position="121"/>
    </location>
</feature>
<evidence type="ECO:0000313" key="15">
    <source>
        <dbReference type="EMBL" id="SEH14236.1"/>
    </source>
</evidence>
<evidence type="ECO:0000256" key="8">
    <source>
        <dbReference type="ARBA" id="ARBA00023136"/>
    </source>
</evidence>
<dbReference type="InterPro" id="IPR048631">
    <property type="entry name" value="SecD_1st"/>
</dbReference>
<dbReference type="Gene3D" id="3.30.70.3220">
    <property type="match status" value="1"/>
</dbReference>
<dbReference type="InterPro" id="IPR055344">
    <property type="entry name" value="SecD_SecF_C_bact"/>
</dbReference>
<dbReference type="InterPro" id="IPR048634">
    <property type="entry name" value="SecD_SecF_C"/>
</dbReference>
<dbReference type="HAMAP" id="MF_01464_B">
    <property type="entry name" value="SecF_B"/>
    <property type="match status" value="1"/>
</dbReference>
<dbReference type="GO" id="GO:0006605">
    <property type="term" value="P:protein targeting"/>
    <property type="evidence" value="ECO:0007669"/>
    <property type="project" value="UniProtKB-UniRule"/>
</dbReference>
<evidence type="ECO:0000256" key="2">
    <source>
        <dbReference type="ARBA" id="ARBA00022448"/>
    </source>
</evidence>
<dbReference type="GO" id="GO:0043952">
    <property type="term" value="P:protein transport by the Sec complex"/>
    <property type="evidence" value="ECO:0007669"/>
    <property type="project" value="UniProtKB-UniRule"/>
</dbReference>
<feature type="region of interest" description="Disordered" evidence="11">
    <location>
        <begin position="932"/>
        <end position="993"/>
    </location>
</feature>
<feature type="transmembrane region" description="Helical" evidence="9">
    <location>
        <begin position="830"/>
        <end position="848"/>
    </location>
</feature>
<feature type="transmembrane region" description="Helical" evidence="9">
    <location>
        <begin position="607"/>
        <end position="632"/>
    </location>
</feature>
<dbReference type="SUPFAM" id="SSF82866">
    <property type="entry name" value="Multidrug efflux transporter AcrB transmembrane domain"/>
    <property type="match status" value="2"/>
</dbReference>
<comment type="subunit">
    <text evidence="9">Forms a complex with SecF. Part of the essential Sec protein translocation apparatus which comprises SecA, SecYEG and auxiliary proteins SecDF. Other proteins may also be involved.</text>
</comment>
<dbReference type="STRING" id="29539.SAMN02745716_1571"/>
<dbReference type="NCBIfam" id="TIGR01129">
    <property type="entry name" value="secD"/>
    <property type="match status" value="1"/>
</dbReference>
<comment type="function">
    <text evidence="9">Part of the Sec protein translocase complex. Interacts with the SecYEG preprotein conducting channel. SecDF uses the proton motive force (PMF) to complete protein translocation after the ATP-dependent function of SecA.</text>
</comment>
<dbReference type="GO" id="GO:0015450">
    <property type="term" value="F:protein-transporting ATPase activity"/>
    <property type="evidence" value="ECO:0007669"/>
    <property type="project" value="InterPro"/>
</dbReference>
<dbReference type="AlphaFoldDB" id="A0A1H6FTV5"/>
<evidence type="ECO:0000256" key="11">
    <source>
        <dbReference type="SAM" id="MobiDB-lite"/>
    </source>
</evidence>
<dbReference type="Pfam" id="PF22599">
    <property type="entry name" value="SecDF_P1_head"/>
    <property type="match status" value="1"/>
</dbReference>
<dbReference type="PANTHER" id="PTHR30081:SF1">
    <property type="entry name" value="PROTEIN TRANSLOCASE SUBUNIT SECD"/>
    <property type="match status" value="1"/>
</dbReference>
<proteinExistence type="inferred from homology"/>
<comment type="caution">
    <text evidence="9">Lacks conserved residue(s) required for the propagation of feature annotation.</text>
</comment>
<feature type="transmembrane region" description="Helical" evidence="9">
    <location>
        <begin position="422"/>
        <end position="442"/>
    </location>
</feature>
<feature type="transmembrane region" description="Helical" evidence="9">
    <location>
        <begin position="549"/>
        <end position="576"/>
    </location>
</feature>
<comment type="subunit">
    <text evidence="10">Forms a complex with SecD. Part of the essential Sec protein translocation apparatus which comprises SecA, SecYEG and auxiliary proteins SecDF. Other proteins may also be involved.</text>
</comment>
<dbReference type="HAMAP" id="MF_01463_B">
    <property type="entry name" value="SecD_B"/>
    <property type="match status" value="1"/>
</dbReference>
<dbReference type="Proteomes" id="UP000222056">
    <property type="component" value="Unassembled WGS sequence"/>
</dbReference>
<evidence type="ECO:0000259" key="13">
    <source>
        <dbReference type="Pfam" id="PF21760"/>
    </source>
</evidence>
<dbReference type="GO" id="GO:0065002">
    <property type="term" value="P:intracellular protein transmembrane transport"/>
    <property type="evidence" value="ECO:0007669"/>
    <property type="project" value="UniProtKB-UniRule"/>
</dbReference>
<evidence type="ECO:0000256" key="10">
    <source>
        <dbReference type="HAMAP-Rule" id="MF_01464"/>
    </source>
</evidence>
<keyword evidence="6 9" id="KW-1133">Transmembrane helix</keyword>
<organism evidence="15 16">
    <name type="scientific">Thermoleophilum album</name>
    <dbReference type="NCBI Taxonomy" id="29539"/>
    <lineage>
        <taxon>Bacteria</taxon>
        <taxon>Bacillati</taxon>
        <taxon>Actinomycetota</taxon>
        <taxon>Thermoleophilia</taxon>
        <taxon>Thermoleophilales</taxon>
        <taxon>Thermoleophilaceae</taxon>
        <taxon>Thermoleophilum</taxon>
    </lineage>
</organism>
<gene>
    <name evidence="9" type="primary">secD</name>
    <name evidence="10" type="synonym">secF</name>
    <name evidence="15" type="ORF">SAMN02745716_1571</name>
</gene>
<dbReference type="InterPro" id="IPR054384">
    <property type="entry name" value="SecDF_P1_head"/>
</dbReference>
<evidence type="ECO:0000259" key="14">
    <source>
        <dbReference type="Pfam" id="PF22599"/>
    </source>
</evidence>
<dbReference type="Gene3D" id="3.30.1360.200">
    <property type="match status" value="1"/>
</dbReference>
<sequence length="993" mass="107639">MTSRRRNLVILALVGALLVASALVIVPGSPLHKPTRLGLDLRGGVELIYQGQPTPQVPKVTPQAIDDAIETIRKRTDALGVAEPEIQRSGADQIVVGLPDVKNAKRAIQQVGTTAQLQFYDWEANVLGGRGPDQPYSGSRALWEAVRVASRQKPRAEPTDVPPEGVSPAVRRRFGGDRRKILEYYDRRNDSAKARYYLFGPDRRLLRGPDTSCAELLSDYQRLPGPPRRYARGTACARELRALGRGGPPDGSIVVRVPQGILVVEAERAPGQPAQIKRYYVIEDDVELSGSDIRDPRQEFDQRSGEPIVTMRFSEHGRRAFERVTKRLAERGARQILPPGVPRQQAFQRFAIVLDGRIISRATIDFVQNPEGIDGRTGAQIEGIGSLQEAQDLARNLRIGALPINLKLISQTQVSATLGKQALQQGLIAGLAGLALTILFLIAFYRVLGVIATVALFVYAVLLFAVVKLIPVTLTLPGIAGLILTLGVAADANIVIYERIKEEVRAGRSIPAAIASGYSKALRTIVDANVVTLGVAFILFMLATAGVKGFAFTLLLGTLASLFTAVLATSAVLGTLARSRLLARPSALGVGRRHARWHFDFMGKSKFFFSMSGVIIAAGAIAISTLGINFGIDFESGTRITTPLERPASVQQVRDVLAPLGYADAKIQQVNDPQLGNNVVQISTRELGPGAVERVRDRLDRAFGVRRADFSVTSIGPTFGRQVAETAVLAILASLALISVYIAARFQPKFAIPVLIALVHDLLITAGVYAITDREVTTATVAALLTILGYSLYDTIIVFDRIRENMPRMTRATFSQIANRSMSEVLTRSLATSFSTLLPIGALLFFGGETLKDFAFALMVGVLSGTYSSIFIATPVLVEWKERERLFRRRRQLWLEELGHVPAYYDPDALAAATAQRQDSSDQVPVGTAVAAGRADATSGGDESAPSTADPVVTTATTTASEAAPEPEATAGLSSRERARRRRERKRKHGRPR</sequence>
<keyword evidence="7 9" id="KW-0811">Translocation</keyword>
<evidence type="ECO:0000256" key="9">
    <source>
        <dbReference type="HAMAP-Rule" id="MF_01463"/>
    </source>
</evidence>
<dbReference type="Pfam" id="PF02355">
    <property type="entry name" value="SecD_SecF_C"/>
    <property type="match status" value="2"/>
</dbReference>
<dbReference type="OrthoDB" id="5240379at2"/>
<evidence type="ECO:0000256" key="4">
    <source>
        <dbReference type="ARBA" id="ARBA00022692"/>
    </source>
</evidence>
<feature type="transmembrane region" description="Helical" evidence="9">
    <location>
        <begin position="479"/>
        <end position="500"/>
    </location>
</feature>
<dbReference type="NCBIfam" id="TIGR00966">
    <property type="entry name" value="transloc_SecF"/>
    <property type="match status" value="1"/>
</dbReference>
<evidence type="ECO:0000256" key="7">
    <source>
        <dbReference type="ARBA" id="ARBA00023010"/>
    </source>
</evidence>
<dbReference type="NCBIfam" id="TIGR00916">
    <property type="entry name" value="2A0604s01"/>
    <property type="match status" value="2"/>
</dbReference>
<dbReference type="InterPro" id="IPR005665">
    <property type="entry name" value="SecF_bac"/>
</dbReference>
<feature type="domain" description="Protein export membrane protein SecD/SecF C-terminal" evidence="12">
    <location>
        <begin position="708"/>
        <end position="882"/>
    </location>
</feature>
<feature type="transmembrane region" description="Helical" evidence="9">
    <location>
        <begin position="778"/>
        <end position="799"/>
    </location>
</feature>
<keyword evidence="8 9" id="KW-0472">Membrane</keyword>
<reference evidence="16" key="1">
    <citation type="submission" date="2016-10" db="EMBL/GenBank/DDBJ databases">
        <authorList>
            <person name="Varghese N."/>
            <person name="Submissions S."/>
        </authorList>
    </citation>
    <scope>NUCLEOTIDE SEQUENCE [LARGE SCALE GENOMIC DNA]</scope>
    <source>
        <strain evidence="16">ATCC 35263</strain>
    </source>
</reference>
<feature type="compositionally biased region" description="Basic residues" evidence="11">
    <location>
        <begin position="978"/>
        <end position="993"/>
    </location>
</feature>
<evidence type="ECO:0000313" key="16">
    <source>
        <dbReference type="Proteomes" id="UP000222056"/>
    </source>
</evidence>
<dbReference type="EMBL" id="FNWJ01000002">
    <property type="protein sequence ID" value="SEH14236.1"/>
    <property type="molecule type" value="Genomic_DNA"/>
</dbReference>